<sequence length="266" mass="28207">MKQARDAVAWIAMNIGMVFALVGIFSFLATQSIFQQGTLANSAKTIMASSAVRADISNAITSSITNTLGTTSPQSANEVNLALQKTFENASVQNIFANALSEAQSHLNGASLGPITIGGPTFQNTLASSLQPIDPSLASLVQKTPLVINIPGTSLPNLGIIKRALPRVERDAFVGAGLLLGFAFIIAAKRRHVIEAIGWRLIAISFFNAFVFFILPQWIIPMLAISWGPVASIVLKAIGGPVIATYITIFVTGIGCISLPRFIPFL</sequence>
<evidence type="ECO:0000313" key="2">
    <source>
        <dbReference type="EMBL" id="KJF17855.1"/>
    </source>
</evidence>
<evidence type="ECO:0000256" key="1">
    <source>
        <dbReference type="SAM" id="Phobius"/>
    </source>
</evidence>
<protein>
    <submittedName>
        <fullName evidence="2">Uncharacterized protein</fullName>
    </submittedName>
</protein>
<feature type="transmembrane region" description="Helical" evidence="1">
    <location>
        <begin position="201"/>
        <end position="223"/>
    </location>
</feature>
<accession>A0A0D8HIT2</accession>
<keyword evidence="3" id="KW-1185">Reference proteome</keyword>
<dbReference type="RefSeq" id="WP_052605094.1">
    <property type="nucleotide sequence ID" value="NZ_JXYS01000029.1"/>
</dbReference>
<feature type="transmembrane region" description="Helical" evidence="1">
    <location>
        <begin position="172"/>
        <end position="189"/>
    </location>
</feature>
<gene>
    <name evidence="2" type="ORF">AXFE_13520</name>
</gene>
<organism evidence="2 3">
    <name type="scientific">Acidithrix ferrooxidans</name>
    <dbReference type="NCBI Taxonomy" id="1280514"/>
    <lineage>
        <taxon>Bacteria</taxon>
        <taxon>Bacillati</taxon>
        <taxon>Actinomycetota</taxon>
        <taxon>Acidimicrobiia</taxon>
        <taxon>Acidimicrobiales</taxon>
        <taxon>Acidimicrobiaceae</taxon>
        <taxon>Acidithrix</taxon>
    </lineage>
</organism>
<keyword evidence="1" id="KW-0472">Membrane</keyword>
<comment type="caution">
    <text evidence="2">The sequence shown here is derived from an EMBL/GenBank/DDBJ whole genome shotgun (WGS) entry which is preliminary data.</text>
</comment>
<reference evidence="2 3" key="1">
    <citation type="submission" date="2015-01" db="EMBL/GenBank/DDBJ databases">
        <title>Draft genome of the acidophilic iron oxidizer Acidithrix ferrooxidans strain Py-F3.</title>
        <authorList>
            <person name="Poehlein A."/>
            <person name="Eisen S."/>
            <person name="Schloemann M."/>
            <person name="Johnson B.D."/>
            <person name="Daniel R."/>
            <person name="Muehling M."/>
        </authorList>
    </citation>
    <scope>NUCLEOTIDE SEQUENCE [LARGE SCALE GENOMIC DNA]</scope>
    <source>
        <strain evidence="2 3">Py-F3</strain>
    </source>
</reference>
<keyword evidence="1" id="KW-0812">Transmembrane</keyword>
<dbReference type="OrthoDB" id="9847926at2"/>
<name>A0A0D8HIT2_9ACTN</name>
<feature type="transmembrane region" description="Helical" evidence="1">
    <location>
        <begin position="243"/>
        <end position="263"/>
    </location>
</feature>
<dbReference type="AlphaFoldDB" id="A0A0D8HIT2"/>
<evidence type="ECO:0000313" key="3">
    <source>
        <dbReference type="Proteomes" id="UP000032360"/>
    </source>
</evidence>
<keyword evidence="1" id="KW-1133">Transmembrane helix</keyword>
<proteinExistence type="predicted"/>
<dbReference type="Proteomes" id="UP000032360">
    <property type="component" value="Unassembled WGS sequence"/>
</dbReference>
<dbReference type="EMBL" id="JXYS01000029">
    <property type="protein sequence ID" value="KJF17855.1"/>
    <property type="molecule type" value="Genomic_DNA"/>
</dbReference>
<feature type="transmembrane region" description="Helical" evidence="1">
    <location>
        <begin position="7"/>
        <end position="29"/>
    </location>
</feature>